<comment type="caution">
    <text evidence="6">The sequence shown here is derived from an EMBL/GenBank/DDBJ whole genome shotgun (WGS) entry which is preliminary data.</text>
</comment>
<dbReference type="CDD" id="cd03215">
    <property type="entry name" value="ABC_Carb_Monos_II"/>
    <property type="match status" value="1"/>
</dbReference>
<keyword evidence="1" id="KW-0813">Transport</keyword>
<gene>
    <name evidence="6" type="ORF">GCM10023318_61260</name>
</gene>
<accession>A0ABP9L5S2</accession>
<proteinExistence type="predicted"/>
<evidence type="ECO:0000256" key="4">
    <source>
        <dbReference type="ARBA" id="ARBA00022840"/>
    </source>
</evidence>
<dbReference type="Gene3D" id="3.40.50.300">
    <property type="entry name" value="P-loop containing nucleotide triphosphate hydrolases"/>
    <property type="match status" value="2"/>
</dbReference>
<dbReference type="RefSeq" id="WP_345499923.1">
    <property type="nucleotide sequence ID" value="NZ_BAABJM010000010.1"/>
</dbReference>
<evidence type="ECO:0000256" key="1">
    <source>
        <dbReference type="ARBA" id="ARBA00022448"/>
    </source>
</evidence>
<evidence type="ECO:0000256" key="2">
    <source>
        <dbReference type="ARBA" id="ARBA00022737"/>
    </source>
</evidence>
<keyword evidence="2" id="KW-0677">Repeat</keyword>
<dbReference type="GO" id="GO:0005524">
    <property type="term" value="F:ATP binding"/>
    <property type="evidence" value="ECO:0007669"/>
    <property type="project" value="UniProtKB-KW"/>
</dbReference>
<dbReference type="InterPro" id="IPR003593">
    <property type="entry name" value="AAA+_ATPase"/>
</dbReference>
<dbReference type="InterPro" id="IPR050107">
    <property type="entry name" value="ABC_carbohydrate_import_ATPase"/>
</dbReference>
<dbReference type="CDD" id="cd03216">
    <property type="entry name" value="ABC_Carb_Monos_I"/>
    <property type="match status" value="1"/>
</dbReference>
<evidence type="ECO:0000313" key="7">
    <source>
        <dbReference type="Proteomes" id="UP001500603"/>
    </source>
</evidence>
<dbReference type="InterPro" id="IPR017871">
    <property type="entry name" value="ABC_transporter-like_CS"/>
</dbReference>
<protein>
    <submittedName>
        <fullName evidence="6">ABC transporter ATP-binding protein</fullName>
    </submittedName>
</protein>
<dbReference type="Proteomes" id="UP001500603">
    <property type="component" value="Unassembled WGS sequence"/>
</dbReference>
<reference evidence="7" key="1">
    <citation type="journal article" date="2019" name="Int. J. Syst. Evol. Microbiol.">
        <title>The Global Catalogue of Microorganisms (GCM) 10K type strain sequencing project: providing services to taxonomists for standard genome sequencing and annotation.</title>
        <authorList>
            <consortium name="The Broad Institute Genomics Platform"/>
            <consortium name="The Broad Institute Genome Sequencing Center for Infectious Disease"/>
            <person name="Wu L."/>
            <person name="Ma J."/>
        </authorList>
    </citation>
    <scope>NUCLEOTIDE SEQUENCE [LARGE SCALE GENOMIC DNA]</scope>
    <source>
        <strain evidence="7">JCM 18298</strain>
    </source>
</reference>
<feature type="domain" description="ABC transporter" evidence="5">
    <location>
        <begin position="256"/>
        <end position="499"/>
    </location>
</feature>
<evidence type="ECO:0000313" key="6">
    <source>
        <dbReference type="EMBL" id="GAA5069681.1"/>
    </source>
</evidence>
<keyword evidence="4 6" id="KW-0067">ATP-binding</keyword>
<dbReference type="PROSITE" id="PS00211">
    <property type="entry name" value="ABC_TRANSPORTER_1"/>
    <property type="match status" value="1"/>
</dbReference>
<keyword evidence="7" id="KW-1185">Reference proteome</keyword>
<dbReference type="SUPFAM" id="SSF52540">
    <property type="entry name" value="P-loop containing nucleoside triphosphate hydrolases"/>
    <property type="match status" value="2"/>
</dbReference>
<dbReference type="PANTHER" id="PTHR43790:SF9">
    <property type="entry name" value="GALACTOFURANOSE TRANSPORTER ATP-BINDING PROTEIN YTFR"/>
    <property type="match status" value="1"/>
</dbReference>
<dbReference type="PROSITE" id="PS50893">
    <property type="entry name" value="ABC_TRANSPORTER_2"/>
    <property type="match status" value="2"/>
</dbReference>
<dbReference type="Pfam" id="PF00005">
    <property type="entry name" value="ABC_tran"/>
    <property type="match status" value="2"/>
</dbReference>
<dbReference type="PANTHER" id="PTHR43790">
    <property type="entry name" value="CARBOHYDRATE TRANSPORT ATP-BINDING PROTEIN MG119-RELATED"/>
    <property type="match status" value="1"/>
</dbReference>
<evidence type="ECO:0000256" key="3">
    <source>
        <dbReference type="ARBA" id="ARBA00022741"/>
    </source>
</evidence>
<evidence type="ECO:0000259" key="5">
    <source>
        <dbReference type="PROSITE" id="PS50893"/>
    </source>
</evidence>
<name>A0ABP9L5S2_9NOCA</name>
<dbReference type="EMBL" id="BAABJM010000010">
    <property type="protein sequence ID" value="GAA5069681.1"/>
    <property type="molecule type" value="Genomic_DNA"/>
</dbReference>
<feature type="domain" description="ABC transporter" evidence="5">
    <location>
        <begin position="4"/>
        <end position="239"/>
    </location>
</feature>
<dbReference type="InterPro" id="IPR003439">
    <property type="entry name" value="ABC_transporter-like_ATP-bd"/>
</dbReference>
<sequence>MRTLELESITKRFGTVLANDAISLRVERGEVLGIVGENGAGKSTLMSILFGVHGPDSGRIRIDGEPVVLDSPSAAIAHGLGMVFQHFQLFPGMSVVENVVYGAEPGRFGLLRRRDATGEVARLSAEYGLDVPADASIDDLPVGVLQRIEILKALYRGAELLILDEPTGVLTPQEARALLRVLRTLAEQGRAVILISHKLDEIIESTDRVLVLRDGAEVFTASTAETSAAELAGYMTGRTIDLHPRRAAHPSGDAVLRVEHVSTAERDRGALHDVSLTVRAGEIVGIAAVAGNGQETLAGVVAGHRALERGSVTLADVDITGLDNADRRAHGLAHIPEDRHRDGVAGDGDIVTSLVAGFHRRAPISVRGILRPRAMRAHAEGLIRRFGIKVADPARAVRTLSGGNIQKLVVARELAHAAPLLLAEQPTRGVDLGAIEFIYDRLDEYRDGGGAVLLISSELSELLTLSDRIVVLCRGSVVAELPVAEADAERLGLLMSGAVAELERVGG</sequence>
<keyword evidence="3" id="KW-0547">Nucleotide-binding</keyword>
<organism evidence="6 7">
    <name type="scientific">Nocardia callitridis</name>
    <dbReference type="NCBI Taxonomy" id="648753"/>
    <lineage>
        <taxon>Bacteria</taxon>
        <taxon>Bacillati</taxon>
        <taxon>Actinomycetota</taxon>
        <taxon>Actinomycetes</taxon>
        <taxon>Mycobacteriales</taxon>
        <taxon>Nocardiaceae</taxon>
        <taxon>Nocardia</taxon>
    </lineage>
</organism>
<dbReference type="InterPro" id="IPR027417">
    <property type="entry name" value="P-loop_NTPase"/>
</dbReference>
<dbReference type="SMART" id="SM00382">
    <property type="entry name" value="AAA"/>
    <property type="match status" value="2"/>
</dbReference>